<evidence type="ECO:0000259" key="6">
    <source>
        <dbReference type="Pfam" id="PF03015"/>
    </source>
</evidence>
<keyword evidence="9" id="KW-1185">Reference proteome</keyword>
<dbReference type="AlphaFoldDB" id="A0AAP0P185"/>
<dbReference type="Pfam" id="PF03015">
    <property type="entry name" value="Sterile"/>
    <property type="match status" value="1"/>
</dbReference>
<accession>A0AAP0P185</accession>
<evidence type="ECO:0000259" key="7">
    <source>
        <dbReference type="Pfam" id="PF07993"/>
    </source>
</evidence>
<evidence type="ECO:0000256" key="4">
    <source>
        <dbReference type="RuleBase" id="RU363097"/>
    </source>
</evidence>
<comment type="catalytic activity">
    <reaction evidence="4">
        <text>a long-chain fatty acyl-CoA + 2 NADPH + 2 H(+) = a long-chain primary fatty alcohol + 2 NADP(+) + CoA</text>
        <dbReference type="Rhea" id="RHEA:52716"/>
        <dbReference type="ChEBI" id="CHEBI:15378"/>
        <dbReference type="ChEBI" id="CHEBI:57287"/>
        <dbReference type="ChEBI" id="CHEBI:57783"/>
        <dbReference type="ChEBI" id="CHEBI:58349"/>
        <dbReference type="ChEBI" id="CHEBI:77396"/>
        <dbReference type="ChEBI" id="CHEBI:83139"/>
        <dbReference type="EC" id="1.2.1.84"/>
    </reaction>
</comment>
<dbReference type="Proteomes" id="UP001419268">
    <property type="component" value="Unassembled WGS sequence"/>
</dbReference>
<comment type="similarity">
    <text evidence="1 4">Belongs to the fatty acyl-CoA reductase family.</text>
</comment>
<reference evidence="8 9" key="1">
    <citation type="submission" date="2024-01" db="EMBL/GenBank/DDBJ databases">
        <title>Genome assemblies of Stephania.</title>
        <authorList>
            <person name="Yang L."/>
        </authorList>
    </citation>
    <scope>NUCLEOTIDE SEQUENCE [LARGE SCALE GENOMIC DNA]</scope>
    <source>
        <strain evidence="8">JXDWG</strain>
        <tissue evidence="8">Leaf</tissue>
    </source>
</reference>
<dbReference type="InterPro" id="IPR013120">
    <property type="entry name" value="FAR_NAD-bd"/>
</dbReference>
<dbReference type="CDD" id="cd09071">
    <property type="entry name" value="FAR_C"/>
    <property type="match status" value="1"/>
</dbReference>
<sequence>MELNSIAEFLEHKSILVTGSTGFVAKILVEKVLRTQPNVKGLYLLLRAADTKLAEQRLHNEVLEKDVFKVLKEKYGPKSAFDSFISNKLVAVAGDISLENLGMEDTNLRDQLFKEVDIIINTAATTKFDERYDVALGINTFGPKHVLDFAKNCSKLEMFLHVSTAYVCGETSGVVQEKPFKMGETLNGTLGLDIDEELNLMSQKLSELRALKATKEAEKAAMEELGLKRARLYGWPNTYVFTKAMGEMLVGKFREEIPLVIIRPTIIISTYKEPFPGWIQGFRTIDSLTAVYGKGKLTFFLGNPDSILDVIPGDMVVNAMIISMVAHANHPSQNIYQLGSSFQNPLKLNTFRSYLYNYFTKNPRISKDGKQIKVGKGILFNSMAAFYAYITVCCVFPLKGLQVLNAALCQHLDGPCNDLNHKISLVLRFVELYKPYAFFQGIFDVAKLEKLSMALDENEFEEKTFHCDPKCIDWEDYFMNIHFPGLVKHVF</sequence>
<feature type="domain" description="Thioester reductase (TE)" evidence="7">
    <location>
        <begin position="17"/>
        <end position="320"/>
    </location>
</feature>
<gene>
    <name evidence="8" type="ORF">Scep_015274</name>
</gene>
<dbReference type="SUPFAM" id="SSF51735">
    <property type="entry name" value="NAD(P)-binding Rossmann-fold domains"/>
    <property type="match status" value="1"/>
</dbReference>
<dbReference type="GO" id="GO:0035336">
    <property type="term" value="P:long-chain fatty-acyl-CoA metabolic process"/>
    <property type="evidence" value="ECO:0007669"/>
    <property type="project" value="TreeGrafter"/>
</dbReference>
<dbReference type="InterPro" id="IPR036291">
    <property type="entry name" value="NAD(P)-bd_dom_sf"/>
</dbReference>
<evidence type="ECO:0000313" key="8">
    <source>
        <dbReference type="EMBL" id="KAK9126428.1"/>
    </source>
</evidence>
<feature type="coiled-coil region" evidence="5">
    <location>
        <begin position="198"/>
        <end position="228"/>
    </location>
</feature>
<dbReference type="PANTHER" id="PTHR11011">
    <property type="entry name" value="MALE STERILITY PROTEIN 2-RELATED"/>
    <property type="match status" value="1"/>
</dbReference>
<dbReference type="InterPro" id="IPR026055">
    <property type="entry name" value="FAR"/>
</dbReference>
<evidence type="ECO:0000256" key="5">
    <source>
        <dbReference type="SAM" id="Coils"/>
    </source>
</evidence>
<dbReference type="EMBL" id="JBBNAG010000006">
    <property type="protein sequence ID" value="KAK9126428.1"/>
    <property type="molecule type" value="Genomic_DNA"/>
</dbReference>
<dbReference type="EC" id="1.2.1.84" evidence="4"/>
<dbReference type="GO" id="GO:0080019">
    <property type="term" value="F:alcohol-forming very long-chain fatty acyl-CoA reductase activity"/>
    <property type="evidence" value="ECO:0007669"/>
    <property type="project" value="InterPro"/>
</dbReference>
<evidence type="ECO:0000313" key="9">
    <source>
        <dbReference type="Proteomes" id="UP001419268"/>
    </source>
</evidence>
<dbReference type="Gene3D" id="3.40.50.720">
    <property type="entry name" value="NAD(P)-binding Rossmann-like Domain"/>
    <property type="match status" value="1"/>
</dbReference>
<organism evidence="8 9">
    <name type="scientific">Stephania cephalantha</name>
    <dbReference type="NCBI Taxonomy" id="152367"/>
    <lineage>
        <taxon>Eukaryota</taxon>
        <taxon>Viridiplantae</taxon>
        <taxon>Streptophyta</taxon>
        <taxon>Embryophyta</taxon>
        <taxon>Tracheophyta</taxon>
        <taxon>Spermatophyta</taxon>
        <taxon>Magnoliopsida</taxon>
        <taxon>Ranunculales</taxon>
        <taxon>Menispermaceae</taxon>
        <taxon>Menispermoideae</taxon>
        <taxon>Cissampelideae</taxon>
        <taxon>Stephania</taxon>
    </lineage>
</organism>
<dbReference type="InterPro" id="IPR033640">
    <property type="entry name" value="FAR_C"/>
</dbReference>
<evidence type="ECO:0000256" key="2">
    <source>
        <dbReference type="ARBA" id="ARBA00022516"/>
    </source>
</evidence>
<dbReference type="GO" id="GO:0010345">
    <property type="term" value="P:suberin biosynthetic process"/>
    <property type="evidence" value="ECO:0007669"/>
    <property type="project" value="TreeGrafter"/>
</dbReference>
<name>A0AAP0P185_9MAGN</name>
<keyword evidence="5" id="KW-0175">Coiled coil</keyword>
<dbReference type="PANTHER" id="PTHR11011:SF99">
    <property type="entry name" value="FATTY ACYL-COA REDUCTASE 3"/>
    <property type="match status" value="1"/>
</dbReference>
<proteinExistence type="inferred from homology"/>
<dbReference type="GO" id="GO:0102965">
    <property type="term" value="F:alcohol-forming long-chain fatty acyl-CoA reductase activity"/>
    <property type="evidence" value="ECO:0007669"/>
    <property type="project" value="UniProtKB-EC"/>
</dbReference>
<dbReference type="Pfam" id="PF07993">
    <property type="entry name" value="NAD_binding_4"/>
    <property type="match status" value="1"/>
</dbReference>
<protein>
    <recommendedName>
        <fullName evidence="4">Fatty acyl-CoA reductase</fullName>
        <ecNumber evidence="4">1.2.1.84</ecNumber>
    </recommendedName>
</protein>
<keyword evidence="2 4" id="KW-0444">Lipid biosynthesis</keyword>
<feature type="domain" description="Fatty acyl-CoA reductase C-terminal" evidence="6">
    <location>
        <begin position="396"/>
        <end position="491"/>
    </location>
</feature>
<comment type="caution">
    <text evidence="8">The sequence shown here is derived from an EMBL/GenBank/DDBJ whole genome shotgun (WGS) entry which is preliminary data.</text>
</comment>
<keyword evidence="3 4" id="KW-0443">Lipid metabolism</keyword>
<dbReference type="CDD" id="cd05236">
    <property type="entry name" value="FAR-N_SDR_e"/>
    <property type="match status" value="1"/>
</dbReference>
<keyword evidence="4" id="KW-0521">NADP</keyword>
<keyword evidence="4" id="KW-0560">Oxidoreductase</keyword>
<evidence type="ECO:0000256" key="1">
    <source>
        <dbReference type="ARBA" id="ARBA00005928"/>
    </source>
</evidence>
<comment type="function">
    <text evidence="4">Catalyzes the reduction of fatty acyl-CoA to fatty alcohols.</text>
</comment>
<evidence type="ECO:0000256" key="3">
    <source>
        <dbReference type="ARBA" id="ARBA00023098"/>
    </source>
</evidence>